<organism evidence="1">
    <name type="scientific">marine metagenome</name>
    <dbReference type="NCBI Taxonomy" id="408172"/>
    <lineage>
        <taxon>unclassified sequences</taxon>
        <taxon>metagenomes</taxon>
        <taxon>ecological metagenomes</taxon>
    </lineage>
</organism>
<dbReference type="EMBL" id="UINC01210190">
    <property type="protein sequence ID" value="SVE33539.1"/>
    <property type="molecule type" value="Genomic_DNA"/>
</dbReference>
<gene>
    <name evidence="1" type="ORF">METZ01_LOCUS486393</name>
</gene>
<accession>A0A383CN94</accession>
<protein>
    <submittedName>
        <fullName evidence="1">Uncharacterized protein</fullName>
    </submittedName>
</protein>
<reference evidence="1" key="1">
    <citation type="submission" date="2018-05" db="EMBL/GenBank/DDBJ databases">
        <authorList>
            <person name="Lanie J.A."/>
            <person name="Ng W.-L."/>
            <person name="Kazmierczak K.M."/>
            <person name="Andrzejewski T.M."/>
            <person name="Davidsen T.M."/>
            <person name="Wayne K.J."/>
            <person name="Tettelin H."/>
            <person name="Glass J.I."/>
            <person name="Rusch D."/>
            <person name="Podicherti R."/>
            <person name="Tsui H.-C.T."/>
            <person name="Winkler M.E."/>
        </authorList>
    </citation>
    <scope>NUCLEOTIDE SEQUENCE</scope>
</reference>
<proteinExistence type="predicted"/>
<evidence type="ECO:0000313" key="1">
    <source>
        <dbReference type="EMBL" id="SVE33539.1"/>
    </source>
</evidence>
<dbReference type="AlphaFoldDB" id="A0A383CN94"/>
<name>A0A383CN94_9ZZZZ</name>
<sequence length="25" mass="2928">MAYMVLVMEKFNMDCIDQFDNISLG</sequence>